<organism evidence="1">
    <name type="scientific">marine sediment metagenome</name>
    <dbReference type="NCBI Taxonomy" id="412755"/>
    <lineage>
        <taxon>unclassified sequences</taxon>
        <taxon>metagenomes</taxon>
        <taxon>ecological metagenomes</taxon>
    </lineage>
</organism>
<gene>
    <name evidence="1" type="ORF">S03H2_18083</name>
</gene>
<sequence length="55" mass="6466">MSEQKVWSLEERRNKLDKLFNLPNFDLDCIFVEAICPSPYGLCGPCPFNPKREYN</sequence>
<accession>X1FU53</accession>
<dbReference type="EMBL" id="BARU01009363">
    <property type="protein sequence ID" value="GAH36050.1"/>
    <property type="molecule type" value="Genomic_DNA"/>
</dbReference>
<protein>
    <submittedName>
        <fullName evidence="1">Uncharacterized protein</fullName>
    </submittedName>
</protein>
<dbReference type="AlphaFoldDB" id="X1FU53"/>
<name>X1FU53_9ZZZZ</name>
<comment type="caution">
    <text evidence="1">The sequence shown here is derived from an EMBL/GenBank/DDBJ whole genome shotgun (WGS) entry which is preliminary data.</text>
</comment>
<evidence type="ECO:0000313" key="1">
    <source>
        <dbReference type="EMBL" id="GAH36050.1"/>
    </source>
</evidence>
<reference evidence="1" key="1">
    <citation type="journal article" date="2014" name="Front. Microbiol.">
        <title>High frequency of phylogenetically diverse reductive dehalogenase-homologous genes in deep subseafloor sedimentary metagenomes.</title>
        <authorList>
            <person name="Kawai M."/>
            <person name="Futagami T."/>
            <person name="Toyoda A."/>
            <person name="Takaki Y."/>
            <person name="Nishi S."/>
            <person name="Hori S."/>
            <person name="Arai W."/>
            <person name="Tsubouchi T."/>
            <person name="Morono Y."/>
            <person name="Uchiyama I."/>
            <person name="Ito T."/>
            <person name="Fujiyama A."/>
            <person name="Inagaki F."/>
            <person name="Takami H."/>
        </authorList>
    </citation>
    <scope>NUCLEOTIDE SEQUENCE</scope>
    <source>
        <strain evidence="1">Expedition CK06-06</strain>
    </source>
</reference>
<proteinExistence type="predicted"/>